<comment type="caution">
    <text evidence="3">The sequence shown here is derived from an EMBL/GenBank/DDBJ whole genome shotgun (WGS) entry which is preliminary data.</text>
</comment>
<dbReference type="EMBL" id="WNWW01000208">
    <property type="protein sequence ID" value="KAF3428635.1"/>
    <property type="molecule type" value="Genomic_DNA"/>
</dbReference>
<comment type="similarity">
    <text evidence="1 2">Belongs to the phospholipid scramblase family.</text>
</comment>
<keyword evidence="2" id="KW-0564">Palmitate</keyword>
<evidence type="ECO:0000313" key="4">
    <source>
        <dbReference type="Proteomes" id="UP000655588"/>
    </source>
</evidence>
<sequence>MEQNPVFTIPSVYLKPTVITAQPQEERESRERRSMNTLDWTSTSNLQITTVFGSYVLNDLEQLEIRQIVDLMFGKKRKFNYKVKIPRAETVFLALDLGQTEESSCWDCANLFRDEFTLNVVNRYGEKAFTMIMKSRLAYMVSRLHVIKVLGPNLIGTVEQNYRLLGVCFTIYNAEKEELCYIEGPNICSCCMYPELHFKVMSADGRRQIASFMHLWDSILREYILLLTFSKELDTSLKSLLLAASFLIEYVYFKDEASSEGPSLFPAISYI</sequence>
<evidence type="ECO:0000313" key="3">
    <source>
        <dbReference type="EMBL" id="KAF3428635.1"/>
    </source>
</evidence>
<reference evidence="3" key="1">
    <citation type="submission" date="2019-11" db="EMBL/GenBank/DDBJ databases">
        <title>The nuclear and mitochondrial genomes of Frieseomelitta varia - a highly eusocial stingless bee (Meliponini) with a permanently sterile worker caste.</title>
        <authorList>
            <person name="Freitas F.C.P."/>
            <person name="Lourenco A.P."/>
            <person name="Nunes F.M.F."/>
            <person name="Paschoal A.R."/>
            <person name="Abreu F.C.P."/>
            <person name="Barbin F.O."/>
            <person name="Bataglia L."/>
            <person name="Cardoso-Junior C.A.M."/>
            <person name="Cervoni M.S."/>
            <person name="Silva S.R."/>
            <person name="Dalarmi F."/>
            <person name="Del Lama M.A."/>
            <person name="Depintor T.S."/>
            <person name="Ferreira K.M."/>
            <person name="Goria P.S."/>
            <person name="Jaskot M.C."/>
            <person name="Lago D.C."/>
            <person name="Luna-Lucena D."/>
            <person name="Moda L.M."/>
            <person name="Nascimento L."/>
            <person name="Pedrino M."/>
            <person name="Rabico F.O."/>
            <person name="Sanches F.C."/>
            <person name="Santos D.E."/>
            <person name="Santos C.G."/>
            <person name="Vieira J."/>
            <person name="Lopes T.F."/>
            <person name="Barchuk A.R."/>
            <person name="Hartfelder K."/>
            <person name="Simoes Z.L.P."/>
            <person name="Bitondi M.M.G."/>
            <person name="Pinheiro D.G."/>
        </authorList>
    </citation>
    <scope>NUCLEOTIDE SEQUENCE</scope>
    <source>
        <strain evidence="3">USP_RPSP 00005682</strain>
        <tissue evidence="3">Whole individual</tissue>
    </source>
</reference>
<keyword evidence="2" id="KW-0106">Calcium</keyword>
<dbReference type="GO" id="GO:0017128">
    <property type="term" value="F:phospholipid scramblase activity"/>
    <property type="evidence" value="ECO:0007669"/>
    <property type="project" value="InterPro"/>
</dbReference>
<comment type="cofactor">
    <cofactor evidence="2">
        <name>Ca(2+)</name>
        <dbReference type="ChEBI" id="CHEBI:29108"/>
    </cofactor>
</comment>
<dbReference type="GO" id="GO:0005886">
    <property type="term" value="C:plasma membrane"/>
    <property type="evidence" value="ECO:0007669"/>
    <property type="project" value="TreeGrafter"/>
</dbReference>
<dbReference type="PANTHER" id="PTHR23248">
    <property type="entry name" value="PHOSPHOLIPID SCRAMBLASE-RELATED"/>
    <property type="match status" value="1"/>
</dbReference>
<evidence type="ECO:0000256" key="1">
    <source>
        <dbReference type="ARBA" id="ARBA00005350"/>
    </source>
</evidence>
<dbReference type="PANTHER" id="PTHR23248:SF4">
    <property type="entry name" value="PHOSPHOLIPID SCRAMBLASE"/>
    <property type="match status" value="1"/>
</dbReference>
<dbReference type="Proteomes" id="UP000655588">
    <property type="component" value="Unassembled WGS sequence"/>
</dbReference>
<keyword evidence="4" id="KW-1185">Reference proteome</keyword>
<keyword evidence="2" id="KW-0449">Lipoprotein</keyword>
<accession>A0A833VZ18</accession>
<gene>
    <name evidence="3" type="ORF">E2986_13648</name>
</gene>
<name>A0A833VZ18_9HYME</name>
<protein>
    <recommendedName>
        <fullName evidence="2">Phospholipid scramblase</fullName>
    </recommendedName>
</protein>
<comment type="function">
    <text evidence="2">May mediate accelerated ATP-independent bidirectional transbilayer migration of phospholipids upon binding calcium ions that results in a loss of phospholipid asymmetry in the plasma membrane.</text>
</comment>
<proteinExistence type="inferred from homology"/>
<dbReference type="Pfam" id="PF03803">
    <property type="entry name" value="Scramblase"/>
    <property type="match status" value="1"/>
</dbReference>
<organism evidence="3 4">
    <name type="scientific">Frieseomelitta varia</name>
    <dbReference type="NCBI Taxonomy" id="561572"/>
    <lineage>
        <taxon>Eukaryota</taxon>
        <taxon>Metazoa</taxon>
        <taxon>Ecdysozoa</taxon>
        <taxon>Arthropoda</taxon>
        <taxon>Hexapoda</taxon>
        <taxon>Insecta</taxon>
        <taxon>Pterygota</taxon>
        <taxon>Neoptera</taxon>
        <taxon>Endopterygota</taxon>
        <taxon>Hymenoptera</taxon>
        <taxon>Apocrita</taxon>
        <taxon>Aculeata</taxon>
        <taxon>Apoidea</taxon>
        <taxon>Anthophila</taxon>
        <taxon>Apidae</taxon>
        <taxon>Frieseomelitta</taxon>
    </lineage>
</organism>
<dbReference type="InterPro" id="IPR005552">
    <property type="entry name" value="Scramblase"/>
</dbReference>
<dbReference type="AlphaFoldDB" id="A0A833VZ18"/>
<evidence type="ECO:0000256" key="2">
    <source>
        <dbReference type="RuleBase" id="RU363116"/>
    </source>
</evidence>